<proteinExistence type="predicted"/>
<dbReference type="InterPro" id="IPR011042">
    <property type="entry name" value="6-blade_b-propeller_TolB-like"/>
</dbReference>
<organism evidence="2 3">
    <name type="scientific">Berkelbacteria bacterium GW2011_GWE1_39_12</name>
    <dbReference type="NCBI Taxonomy" id="1618337"/>
    <lineage>
        <taxon>Bacteria</taxon>
        <taxon>Candidatus Berkelbacteria</taxon>
    </lineage>
</organism>
<evidence type="ECO:0000313" key="3">
    <source>
        <dbReference type="Proteomes" id="UP000035648"/>
    </source>
</evidence>
<dbReference type="InterPro" id="IPR015943">
    <property type="entry name" value="WD40/YVTN_repeat-like_dom_sf"/>
</dbReference>
<dbReference type="AlphaFoldDB" id="A0A0G4B3Z2"/>
<evidence type="ECO:0000313" key="2">
    <source>
        <dbReference type="EMBL" id="AKM82270.1"/>
    </source>
</evidence>
<dbReference type="Gene3D" id="2.130.10.10">
    <property type="entry name" value="YVTN repeat-like/Quinoprotein amine dehydrogenase"/>
    <property type="match status" value="1"/>
</dbReference>
<accession>A0A0G4B3Z2</accession>
<dbReference type="SUPFAM" id="SSF82171">
    <property type="entry name" value="DPP6 N-terminal domain-like"/>
    <property type="match status" value="1"/>
</dbReference>
<dbReference type="EMBL" id="CP011213">
    <property type="protein sequence ID" value="AKM82270.1"/>
    <property type="molecule type" value="Genomic_DNA"/>
</dbReference>
<feature type="transmembrane region" description="Helical" evidence="1">
    <location>
        <begin position="9"/>
        <end position="29"/>
    </location>
</feature>
<keyword evidence="1" id="KW-1133">Transmembrane helix</keyword>
<keyword evidence="1" id="KW-0812">Transmembrane</keyword>
<keyword evidence="1" id="KW-0472">Membrane</keyword>
<name>A0A0G4B3Z2_9BACT</name>
<evidence type="ECO:0000256" key="1">
    <source>
        <dbReference type="SAM" id="Phobius"/>
    </source>
</evidence>
<dbReference type="STRING" id="1618337.UT28_C0001G0465"/>
<dbReference type="Gene3D" id="2.120.10.30">
    <property type="entry name" value="TolB, C-terminal domain"/>
    <property type="match status" value="1"/>
</dbReference>
<dbReference type="Proteomes" id="UP000035648">
    <property type="component" value="Chromosome"/>
</dbReference>
<sequence length="343" mass="38609">MPTKINKSYIIIGIILIALLIAAIILTIWRNNVNKVALINNPNNEKVFFPKLLQDNQSIYYYSNTSNSIKKWDLKKNSIETIVKLSFKDTNNIIYSPDLSMALIKTENPSNAADHHTFLINLDTKQEVKKLSDNILNVSWSPDSKKIAYHYLDWNLDDADWIATSNPDGNSESIITDIEYENAQIGWADNKNLVYYNIPSETFKAIIYLLSTETKKQIEIADQYYLGDITNILTNKFLIDGTTSESANPGLSLLDTKSKKITGLLPASSVDKAVYSAKNNSVYTASRPYGNSDLFQIINLDTNKPSKLKIRSSDDISATNLMVTSDSKTLYFTSGNNLYKKVL</sequence>
<gene>
    <name evidence="2" type="ORF">UT28_C0001G0465</name>
</gene>
<dbReference type="KEGG" id="bbgw:UT28_C0001G0465"/>
<reference evidence="2 3" key="1">
    <citation type="journal article" date="2015" name="Nature">
        <title>rRNA introns, odd ribosomes, and small enigmatic genomes across a large radiation of phyla.</title>
        <authorList>
            <person name="Brown C.T."/>
            <person name="Hug L.A."/>
            <person name="Thomas B.C."/>
            <person name="Sharon I."/>
            <person name="Castelle C.J."/>
            <person name="Singh A."/>
            <person name="Wilkins M.J."/>
            <person name="Williams K.H."/>
            <person name="Banfield J.F."/>
        </authorList>
    </citation>
    <scope>NUCLEOTIDE SEQUENCE [LARGE SCALE GENOMIC DNA]</scope>
</reference>
<protein>
    <submittedName>
        <fullName evidence="2">Uncharacterized protein</fullName>
    </submittedName>
</protein>